<dbReference type="RefSeq" id="WP_184192457.1">
    <property type="nucleotide sequence ID" value="NZ_JACHGW010000001.1"/>
</dbReference>
<sequence length="228" mass="23550">MKTSLLKDKSTTSFGFIASLVLLGICTTVSLANPQIVFSDSNFSQSQYVSGMSINFGNGGVGSTIFGTGKVTISSTVTPGSASYSGHSDIIMCKWAKYTPSNQGAISTISWKQTVSCNEAQGQSGAVLFIFQGGKYFRSLVPVNVGSNGLVISKTGLTSNNFDEVVSGMPSASAPQGINFNSHPDFTSSGATMQFGIGAGKSAGQGAPGSKASARLIVDDWEVKVVPQ</sequence>
<dbReference type="AlphaFoldDB" id="A0A7W9SMC8"/>
<dbReference type="Proteomes" id="UP000520814">
    <property type="component" value="Unassembled WGS sequence"/>
</dbReference>
<accession>A0A7W9SMC8</accession>
<reference evidence="1 2" key="1">
    <citation type="submission" date="2020-08" db="EMBL/GenBank/DDBJ databases">
        <title>Genomic Encyclopedia of Type Strains, Phase IV (KMG-IV): sequencing the most valuable type-strain genomes for metagenomic binning, comparative biology and taxonomic classification.</title>
        <authorList>
            <person name="Goeker M."/>
        </authorList>
    </citation>
    <scope>NUCLEOTIDE SEQUENCE [LARGE SCALE GENOMIC DNA]</scope>
    <source>
        <strain evidence="1 2">DSM 23562</strain>
    </source>
</reference>
<proteinExistence type="predicted"/>
<evidence type="ECO:0000313" key="2">
    <source>
        <dbReference type="Proteomes" id="UP000520814"/>
    </source>
</evidence>
<gene>
    <name evidence="1" type="ORF">HNQ39_000596</name>
</gene>
<protein>
    <submittedName>
        <fullName evidence="1">Uncharacterized protein</fullName>
    </submittedName>
</protein>
<keyword evidence="2" id="KW-1185">Reference proteome</keyword>
<dbReference type="EMBL" id="JACHGW010000001">
    <property type="protein sequence ID" value="MBB6048834.1"/>
    <property type="molecule type" value="Genomic_DNA"/>
</dbReference>
<comment type="caution">
    <text evidence="1">The sequence shown here is derived from an EMBL/GenBank/DDBJ whole genome shotgun (WGS) entry which is preliminary data.</text>
</comment>
<organism evidence="1 2">
    <name type="scientific">Armatimonas rosea</name>
    <dbReference type="NCBI Taxonomy" id="685828"/>
    <lineage>
        <taxon>Bacteria</taxon>
        <taxon>Bacillati</taxon>
        <taxon>Armatimonadota</taxon>
        <taxon>Armatimonadia</taxon>
        <taxon>Armatimonadales</taxon>
        <taxon>Armatimonadaceae</taxon>
        <taxon>Armatimonas</taxon>
    </lineage>
</organism>
<name>A0A7W9SMC8_ARMRO</name>
<evidence type="ECO:0000313" key="1">
    <source>
        <dbReference type="EMBL" id="MBB6048834.1"/>
    </source>
</evidence>